<evidence type="ECO:0000256" key="3">
    <source>
        <dbReference type="ARBA" id="ARBA00022475"/>
    </source>
</evidence>
<dbReference type="InterPro" id="IPR050882">
    <property type="entry name" value="Prepilin_peptidase/N-MTase"/>
</dbReference>
<name>A0A6J4QIH3_9ACTN</name>
<gene>
    <name evidence="10" type="ORF">AVDCRST_MAG80-1390</name>
</gene>
<keyword evidence="10" id="KW-0808">Transferase</keyword>
<protein>
    <submittedName>
        <fullName evidence="10">Leader peptidase (Prepilin peptidase) / N-methyltransferase</fullName>
        <ecNumber evidence="10">2.1.1.-</ecNumber>
        <ecNumber evidence="10">3.4.23.43</ecNumber>
    </submittedName>
</protein>
<dbReference type="PANTHER" id="PTHR30487:SF0">
    <property type="entry name" value="PREPILIN LEADER PEPTIDASE_N-METHYLTRANSFERASE-RELATED"/>
    <property type="match status" value="1"/>
</dbReference>
<evidence type="ECO:0000313" key="10">
    <source>
        <dbReference type="EMBL" id="CAA9441628.1"/>
    </source>
</evidence>
<evidence type="ECO:0000259" key="9">
    <source>
        <dbReference type="Pfam" id="PF06750"/>
    </source>
</evidence>
<dbReference type="EC" id="2.1.1.-" evidence="10"/>
<comment type="similarity">
    <text evidence="2">Belongs to the peptidase A24 family.</text>
</comment>
<feature type="transmembrane region" description="Helical" evidence="7">
    <location>
        <begin position="187"/>
        <end position="212"/>
    </location>
</feature>
<keyword evidence="3" id="KW-1003">Cell membrane</keyword>
<proteinExistence type="inferred from homology"/>
<dbReference type="PANTHER" id="PTHR30487">
    <property type="entry name" value="TYPE 4 PREPILIN-LIKE PROTEINS LEADER PEPTIDE-PROCESSING ENZYME"/>
    <property type="match status" value="1"/>
</dbReference>
<evidence type="ECO:0000256" key="4">
    <source>
        <dbReference type="ARBA" id="ARBA00022692"/>
    </source>
</evidence>
<dbReference type="GO" id="GO:0005886">
    <property type="term" value="C:plasma membrane"/>
    <property type="evidence" value="ECO:0007669"/>
    <property type="project" value="UniProtKB-SubCell"/>
</dbReference>
<feature type="domain" description="Prepilin peptidase A24 N-terminal" evidence="9">
    <location>
        <begin position="8"/>
        <end position="91"/>
    </location>
</feature>
<feature type="transmembrane region" description="Helical" evidence="7">
    <location>
        <begin position="144"/>
        <end position="166"/>
    </location>
</feature>
<organism evidence="10">
    <name type="scientific">uncultured Rubrobacteraceae bacterium</name>
    <dbReference type="NCBI Taxonomy" id="349277"/>
    <lineage>
        <taxon>Bacteria</taxon>
        <taxon>Bacillati</taxon>
        <taxon>Actinomycetota</taxon>
        <taxon>Rubrobacteria</taxon>
        <taxon>Rubrobacterales</taxon>
        <taxon>Rubrobacteraceae</taxon>
        <taxon>environmental samples</taxon>
    </lineage>
</organism>
<accession>A0A6J4QIH3</accession>
<dbReference type="InterPro" id="IPR000045">
    <property type="entry name" value="Prepilin_IV_endopep_pep"/>
</dbReference>
<dbReference type="EMBL" id="CADCVC010000120">
    <property type="protein sequence ID" value="CAA9441628.1"/>
    <property type="molecule type" value="Genomic_DNA"/>
</dbReference>
<dbReference type="GO" id="GO:0006465">
    <property type="term" value="P:signal peptide processing"/>
    <property type="evidence" value="ECO:0007669"/>
    <property type="project" value="TreeGrafter"/>
</dbReference>
<evidence type="ECO:0000256" key="2">
    <source>
        <dbReference type="ARBA" id="ARBA00005801"/>
    </source>
</evidence>
<feature type="domain" description="Prepilin type IV endopeptidase peptidase" evidence="8">
    <location>
        <begin position="101"/>
        <end position="203"/>
    </location>
</feature>
<comment type="subcellular location">
    <subcellularLocation>
        <location evidence="1">Cell membrane</location>
        <topology evidence="1">Multi-pass membrane protein</topology>
    </subcellularLocation>
</comment>
<keyword evidence="4 7" id="KW-0812">Transmembrane</keyword>
<evidence type="ECO:0000256" key="7">
    <source>
        <dbReference type="SAM" id="Phobius"/>
    </source>
</evidence>
<sequence length="249" mass="26288">MIAVAVGLFGLVIGSFLNVVFHRVPIRQSIVRPSSRCPSCEERIKSFDNLPVLSYLMLRGRCRSCKARISPRYPLVEALTGVLFALAAYEFGLSLSLAWALILISVLITLAGTDLEHRLLPNAIVVPAAVVGFLLSALVDPEGWWTYLVSAVAVAAGLFALALAYPGGMGMGDVKMGGMLGAFLGPYAALAVFVGALLGALVGGALMVMGAIERGSALPFGVFLALAGVFTLFLGQDVWGWYLRLVRGA</sequence>
<feature type="transmembrane region" description="Helical" evidence="7">
    <location>
        <begin position="119"/>
        <end position="138"/>
    </location>
</feature>
<keyword evidence="10" id="KW-0378">Hydrolase</keyword>
<feature type="transmembrane region" description="Helical" evidence="7">
    <location>
        <begin position="6"/>
        <end position="26"/>
    </location>
</feature>
<dbReference type="InterPro" id="IPR010627">
    <property type="entry name" value="Prepilin_pept_A24_N"/>
</dbReference>
<keyword evidence="6 7" id="KW-0472">Membrane</keyword>
<dbReference type="EC" id="3.4.23.43" evidence="10"/>
<dbReference type="AlphaFoldDB" id="A0A6J4QIH3"/>
<keyword evidence="5 7" id="KW-1133">Transmembrane helix</keyword>
<dbReference type="GO" id="GO:0008168">
    <property type="term" value="F:methyltransferase activity"/>
    <property type="evidence" value="ECO:0007669"/>
    <property type="project" value="UniProtKB-KW"/>
</dbReference>
<feature type="transmembrane region" description="Helical" evidence="7">
    <location>
        <begin position="218"/>
        <end position="243"/>
    </location>
</feature>
<dbReference type="Pfam" id="PF01478">
    <property type="entry name" value="Peptidase_A24"/>
    <property type="match status" value="1"/>
</dbReference>
<reference evidence="10" key="1">
    <citation type="submission" date="2020-02" db="EMBL/GenBank/DDBJ databases">
        <authorList>
            <person name="Meier V. D."/>
        </authorList>
    </citation>
    <scope>NUCLEOTIDE SEQUENCE</scope>
    <source>
        <strain evidence="10">AVDCRST_MAG80</strain>
    </source>
</reference>
<keyword evidence="10" id="KW-0489">Methyltransferase</keyword>
<dbReference type="Pfam" id="PF06750">
    <property type="entry name" value="A24_N_bact"/>
    <property type="match status" value="1"/>
</dbReference>
<evidence type="ECO:0000256" key="6">
    <source>
        <dbReference type="ARBA" id="ARBA00023136"/>
    </source>
</evidence>
<evidence type="ECO:0000259" key="8">
    <source>
        <dbReference type="Pfam" id="PF01478"/>
    </source>
</evidence>
<dbReference type="Gene3D" id="1.20.120.1220">
    <property type="match status" value="1"/>
</dbReference>
<evidence type="ECO:0000256" key="1">
    <source>
        <dbReference type="ARBA" id="ARBA00004651"/>
    </source>
</evidence>
<dbReference type="GO" id="GO:0004190">
    <property type="term" value="F:aspartic-type endopeptidase activity"/>
    <property type="evidence" value="ECO:0007669"/>
    <property type="project" value="UniProtKB-EC"/>
</dbReference>
<evidence type="ECO:0000256" key="5">
    <source>
        <dbReference type="ARBA" id="ARBA00022989"/>
    </source>
</evidence>
<dbReference type="GO" id="GO:0032259">
    <property type="term" value="P:methylation"/>
    <property type="evidence" value="ECO:0007669"/>
    <property type="project" value="UniProtKB-KW"/>
</dbReference>